<reference evidence="1 2" key="1">
    <citation type="journal article" date="2012" name="PLoS Pathog.">
        <title>Diverse lifestyles and strategies of plant pathogenesis encoded in the genomes of eighteen Dothideomycetes fungi.</title>
        <authorList>
            <person name="Ohm R.A."/>
            <person name="Feau N."/>
            <person name="Henrissat B."/>
            <person name="Schoch C.L."/>
            <person name="Horwitz B.A."/>
            <person name="Barry K.W."/>
            <person name="Condon B.J."/>
            <person name="Copeland A.C."/>
            <person name="Dhillon B."/>
            <person name="Glaser F."/>
            <person name="Hesse C.N."/>
            <person name="Kosti I."/>
            <person name="LaButti K."/>
            <person name="Lindquist E.A."/>
            <person name="Lucas S."/>
            <person name="Salamov A.A."/>
            <person name="Bradshaw R.E."/>
            <person name="Ciuffetti L."/>
            <person name="Hamelin R.C."/>
            <person name="Kema G.H.J."/>
            <person name="Lawrence C."/>
            <person name="Scott J.A."/>
            <person name="Spatafora J.W."/>
            <person name="Turgeon B.G."/>
            <person name="de Wit P.J.G.M."/>
            <person name="Zhong S."/>
            <person name="Goodwin S.B."/>
            <person name="Grigoriev I.V."/>
        </authorList>
    </citation>
    <scope>NUCLEOTIDE SEQUENCE [LARGE SCALE GENOMIC DNA]</scope>
    <source>
        <strain evidence="1 2">UAMH 10762</strain>
    </source>
</reference>
<dbReference type="KEGG" id="bcom:BAUCODRAFT_32732"/>
<dbReference type="HOGENOM" id="CLU_2960377_0_0_1"/>
<dbReference type="GeneID" id="19111857"/>
<dbReference type="EMBL" id="KB445554">
    <property type="protein sequence ID" value="EMC96988.1"/>
    <property type="molecule type" value="Genomic_DNA"/>
</dbReference>
<accession>M2MZG3</accession>
<proteinExistence type="predicted"/>
<evidence type="ECO:0000313" key="2">
    <source>
        <dbReference type="Proteomes" id="UP000011761"/>
    </source>
</evidence>
<protein>
    <submittedName>
        <fullName evidence="1">Uncharacterized protein</fullName>
    </submittedName>
</protein>
<organism evidence="1 2">
    <name type="scientific">Baudoinia panamericana (strain UAMH 10762)</name>
    <name type="common">Angels' share fungus</name>
    <name type="synonym">Baudoinia compniacensis (strain UAMH 10762)</name>
    <dbReference type="NCBI Taxonomy" id="717646"/>
    <lineage>
        <taxon>Eukaryota</taxon>
        <taxon>Fungi</taxon>
        <taxon>Dikarya</taxon>
        <taxon>Ascomycota</taxon>
        <taxon>Pezizomycotina</taxon>
        <taxon>Dothideomycetes</taxon>
        <taxon>Dothideomycetidae</taxon>
        <taxon>Mycosphaerellales</taxon>
        <taxon>Teratosphaeriaceae</taxon>
        <taxon>Baudoinia</taxon>
    </lineage>
</organism>
<dbReference type="RefSeq" id="XP_007675170.1">
    <property type="nucleotide sequence ID" value="XM_007676980.1"/>
</dbReference>
<keyword evidence="2" id="KW-1185">Reference proteome</keyword>
<dbReference type="AlphaFoldDB" id="M2MZG3"/>
<sequence length="59" mass="6731">MATTKSHVRAVSLRNVKRRFSKPIKDVPWNLLELSHHWDDGLRPAFLVSEAICSQTPSC</sequence>
<evidence type="ECO:0000313" key="1">
    <source>
        <dbReference type="EMBL" id="EMC96988.1"/>
    </source>
</evidence>
<dbReference type="Proteomes" id="UP000011761">
    <property type="component" value="Unassembled WGS sequence"/>
</dbReference>
<gene>
    <name evidence="1" type="ORF">BAUCODRAFT_32732</name>
</gene>
<name>M2MZG3_BAUPA</name>